<keyword evidence="1" id="KW-1133">Transmembrane helix</keyword>
<keyword evidence="1" id="KW-0812">Transmembrane</keyword>
<feature type="transmembrane region" description="Helical" evidence="1">
    <location>
        <begin position="38"/>
        <end position="57"/>
    </location>
</feature>
<evidence type="ECO:0000256" key="1">
    <source>
        <dbReference type="SAM" id="Phobius"/>
    </source>
</evidence>
<proteinExistence type="predicted"/>
<keyword evidence="1" id="KW-0472">Membrane</keyword>
<dbReference type="EMBL" id="BAABHW010000002">
    <property type="protein sequence ID" value="GAA5074496.1"/>
    <property type="molecule type" value="Genomic_DNA"/>
</dbReference>
<comment type="caution">
    <text evidence="2">The sequence shown here is derived from an EMBL/GenBank/DDBJ whole genome shotgun (WGS) entry which is preliminary data.</text>
</comment>
<dbReference type="RefSeq" id="WP_222190558.1">
    <property type="nucleotide sequence ID" value="NZ_BAABHW010000002.1"/>
</dbReference>
<evidence type="ECO:0000313" key="3">
    <source>
        <dbReference type="Proteomes" id="UP001499910"/>
    </source>
</evidence>
<feature type="transmembrane region" description="Helical" evidence="1">
    <location>
        <begin position="12"/>
        <end position="31"/>
    </location>
</feature>
<dbReference type="Proteomes" id="UP001499910">
    <property type="component" value="Unassembled WGS sequence"/>
</dbReference>
<keyword evidence="3" id="KW-1185">Reference proteome</keyword>
<reference evidence="3" key="1">
    <citation type="journal article" date="2019" name="Int. J. Syst. Evol. Microbiol.">
        <title>The Global Catalogue of Microorganisms (GCM) 10K type strain sequencing project: providing services to taxonomists for standard genome sequencing and annotation.</title>
        <authorList>
            <consortium name="The Broad Institute Genomics Platform"/>
            <consortium name="The Broad Institute Genome Sequencing Center for Infectious Disease"/>
            <person name="Wu L."/>
            <person name="Ma J."/>
        </authorList>
    </citation>
    <scope>NUCLEOTIDE SEQUENCE [LARGE SCALE GENOMIC DNA]</scope>
    <source>
        <strain evidence="3">JCM 18015</strain>
    </source>
</reference>
<accession>A0ABP9LAU8</accession>
<name>A0ABP9LAU8_9RHOB</name>
<evidence type="ECO:0000313" key="2">
    <source>
        <dbReference type="EMBL" id="GAA5074496.1"/>
    </source>
</evidence>
<organism evidence="2 3">
    <name type="scientific">[Roseibacterium] beibuensis</name>
    <dbReference type="NCBI Taxonomy" id="1193142"/>
    <lineage>
        <taxon>Bacteria</taxon>
        <taxon>Pseudomonadati</taxon>
        <taxon>Pseudomonadota</taxon>
        <taxon>Alphaproteobacteria</taxon>
        <taxon>Rhodobacterales</taxon>
        <taxon>Roseobacteraceae</taxon>
        <taxon>Roseicyclus</taxon>
    </lineage>
</organism>
<protein>
    <submittedName>
        <fullName evidence="2">Uncharacterized protein</fullName>
    </submittedName>
</protein>
<gene>
    <name evidence="2" type="ORF">GCM10023209_21620</name>
</gene>
<sequence>MTLPDVPSDILLVIATLVSGMALASSLAGWVNGRWPIAALLSLAIGVGLFVFLHLSLPGGLEFWDIPDAFILVAARILN</sequence>